<feature type="transmembrane region" description="Helical" evidence="10">
    <location>
        <begin position="1234"/>
        <end position="1257"/>
    </location>
</feature>
<dbReference type="RefSeq" id="XP_043177226.1">
    <property type="nucleotide sequence ID" value="XM_043324807.1"/>
</dbReference>
<dbReference type="Pfam" id="PF12460">
    <property type="entry name" value="MMS19_C"/>
    <property type="match status" value="1"/>
</dbReference>
<dbReference type="InterPro" id="IPR029240">
    <property type="entry name" value="MMS19_N"/>
</dbReference>
<dbReference type="InterPro" id="IPR006603">
    <property type="entry name" value="PQ-loop_rpt"/>
</dbReference>
<dbReference type="KEGG" id="rsx:RhiXN_04991"/>
<evidence type="ECO:0000256" key="4">
    <source>
        <dbReference type="ARBA" id="ARBA00022692"/>
    </source>
</evidence>
<keyword evidence="9" id="KW-0227">DNA damage</keyword>
<organism evidence="13 14">
    <name type="scientific">Rhizoctonia solani</name>
    <dbReference type="NCBI Taxonomy" id="456999"/>
    <lineage>
        <taxon>Eukaryota</taxon>
        <taxon>Fungi</taxon>
        <taxon>Dikarya</taxon>
        <taxon>Basidiomycota</taxon>
        <taxon>Agaricomycotina</taxon>
        <taxon>Agaricomycetes</taxon>
        <taxon>Cantharellales</taxon>
        <taxon>Ceratobasidiaceae</taxon>
        <taxon>Rhizoctonia</taxon>
    </lineage>
</organism>
<evidence type="ECO:0000256" key="9">
    <source>
        <dbReference type="RuleBase" id="RU367072"/>
    </source>
</evidence>
<dbReference type="Gene3D" id="1.25.10.10">
    <property type="entry name" value="Leucine-rich Repeat Variant"/>
    <property type="match status" value="2"/>
</dbReference>
<dbReference type="PANTHER" id="PTHR12891">
    <property type="entry name" value="DNA REPAIR/TRANSCRIPTION PROTEIN MET18/MMS19"/>
    <property type="match status" value="1"/>
</dbReference>
<evidence type="ECO:0000256" key="3">
    <source>
        <dbReference type="ARBA" id="ARBA00009340"/>
    </source>
</evidence>
<comment type="similarity">
    <text evidence="3 9">Belongs to the MET18/MMS19 family.</text>
</comment>
<keyword evidence="6 10" id="KW-1133">Transmembrane helix</keyword>
<dbReference type="InterPro" id="IPR011989">
    <property type="entry name" value="ARM-like"/>
</dbReference>
<dbReference type="InterPro" id="IPR024687">
    <property type="entry name" value="MMS19_C"/>
</dbReference>
<evidence type="ECO:0000256" key="2">
    <source>
        <dbReference type="ARBA" id="ARBA00004141"/>
    </source>
</evidence>
<evidence type="ECO:0000256" key="5">
    <source>
        <dbReference type="ARBA" id="ARBA00022737"/>
    </source>
</evidence>
<dbReference type="InterPro" id="IPR039920">
    <property type="entry name" value="MMS19"/>
</dbReference>
<dbReference type="Proteomes" id="UP000650533">
    <property type="component" value="Chromosome 2"/>
</dbReference>
<dbReference type="GO" id="GO:0097361">
    <property type="term" value="C:cytosolic [4Fe-4S] assembly targeting complex"/>
    <property type="evidence" value="ECO:0007669"/>
    <property type="project" value="UniProtKB-UniRule"/>
</dbReference>
<sequence length="1314" mass="144280">MEKCQELVRTYVATDGDDTIKELVQHVDDQLLTLLHIVKSLGEYLTSEDGKIREKGIRLLSHVISQCQSERISKQSTRVLTTFYLEKIQDADTIIPALDGLLTLTSLPTFGTNEATDTAHSVISHISMKALVQSVRYVVFRIIDALFAKHLAALVSSPTFLPGYIKLAEGEKDPRNLLLAFNIARVIALEFDITNHIDDLFDITFCYFPITFKPPPNDPYGITTEDLKSSLSACLSATPRFGPLALPLFLEKLSATAGNTKVIFNFAGLCLPVYGPAVAKSFASQMWSAFKLEIFQPLDAETADKAVNALTTLLLVLGKNKTAGPGSTEEVIDELTEEVTTECLRVLREPEKSQAQHAIKIVNACLDTASAICTYTLNRVAPFLIKQFHDPDEAAHRDPILAALRDVLHAIRELKEGPCREASLAFLKANKDTTLGALTSGLNTKVSRGSALSGLLQISYMQGVLSNEEMAFVVHKINELLGSEKDELEDLRPIALEVLNVISIVSPKVVEENTLPMLFAALPDKAPARDADEERAKYWAILSALATLCEAPTLFEVLVIRLSTKLEIICGTGPADRECTAAYASALLQTISNVLARKSEAAHPDVPKYLDRLLPTLLTSVVTAAISPTPENEVATHPKIIHPIASVFSVVIRSAPTAKQASFINSLSKLFYEARVEGVLMSKLPAQCNFNPFDENAPYEQRNVVILLTASIVPLRPETELPFEDLDQTLSSLVEWCTNDRTSDVQSINATRLISSLVNKHSERLKSWMDGYLPNFWQETIYNPRQVRQVRIRALQVWVAVTRALVVQSHQKGDECVNNVFSLFEDPLVGRAAGKAIGEIALNDDGVLTKKNSATIRDPSVAVCTPKVMCPLIAEVILGYKESKESLIQDAYLVALASLIKAVPKSTYAEYLSVLMPILLRGLSLEGTELRTNIFQTLLQVAKDTAELSATNTGPLAEHAGSLIKAALSNSQHSEAITPSIQVCALQLLAILPGALRYDILHPYKSEVIRKLGSALDDRKRAGLRLRLAYKWTLEIKQGLGSPLVMPVNEAAENILATIGTVLWTAQLVPQVVKSFREKSTEGLSPWLMFIWALSAWFLGVYAIVQNISIPIILQPQLFGALAALSWIQACWKVEGLLCFTLRVLLDGHGRWTSDPTLTKFPVNQRTDRAGNEWPTRVMGIMSALLIALGLLPQYWEIWKRKEVVGVSMLFMSVDMLGGVFSVLSLVFQAQFDAVAAVSYVLVVVLDGVVVLAALILNPIAKRRREREDQSTVAPGEVSDLEIGQQLHEGRIVLAEAVAAVQSKHGPSPMKQIE</sequence>
<gene>
    <name evidence="13" type="ORF">RhiXN_04991</name>
</gene>
<dbReference type="GO" id="GO:0005634">
    <property type="term" value="C:nucleus"/>
    <property type="evidence" value="ECO:0007669"/>
    <property type="project" value="UniProtKB-SubCell"/>
</dbReference>
<dbReference type="EMBL" id="CP059659">
    <property type="protein sequence ID" value="QRW16989.1"/>
    <property type="molecule type" value="Genomic_DNA"/>
</dbReference>
<keyword evidence="4 10" id="KW-0812">Transmembrane</keyword>
<reference evidence="13" key="1">
    <citation type="submission" date="2020-05" db="EMBL/GenBank/DDBJ databases">
        <title>Evolutionary and genomic comparisons of hybrid uninucleate and nonhybrid Rhizoctonia fungi.</title>
        <authorList>
            <person name="Li C."/>
            <person name="Chen X."/>
        </authorList>
    </citation>
    <scope>NUCLEOTIDE SEQUENCE</scope>
    <source>
        <strain evidence="13">AG-1 IA</strain>
    </source>
</reference>
<comment type="function">
    <text evidence="9">Key component of the cytosolic iron-sulfur protein assembly (CIA) complex, a multiprotein complex that mediates the incorporation of iron-sulfur cluster into apoproteins specifically involved in DNA metabolism and genomic integrity. In the CIA complex, MMS19 acts as an adapter between early-acting CIA components and a subset of cellular target iron-sulfur proteins.</text>
</comment>
<evidence type="ECO:0000256" key="6">
    <source>
        <dbReference type="ARBA" id="ARBA00022989"/>
    </source>
</evidence>
<evidence type="ECO:0000256" key="8">
    <source>
        <dbReference type="ARBA" id="ARBA00023242"/>
    </source>
</evidence>
<feature type="transmembrane region" description="Helical" evidence="10">
    <location>
        <begin position="1204"/>
        <end position="1228"/>
    </location>
</feature>
<dbReference type="InterPro" id="IPR016024">
    <property type="entry name" value="ARM-type_fold"/>
</dbReference>
<feature type="transmembrane region" description="Helical" evidence="10">
    <location>
        <begin position="1174"/>
        <end position="1192"/>
    </location>
</feature>
<feature type="transmembrane region" description="Helical" evidence="10">
    <location>
        <begin position="1084"/>
        <end position="1105"/>
    </location>
</feature>
<evidence type="ECO:0000313" key="14">
    <source>
        <dbReference type="Proteomes" id="UP000650533"/>
    </source>
</evidence>
<evidence type="ECO:0000313" key="13">
    <source>
        <dbReference type="EMBL" id="QRW16989.1"/>
    </source>
</evidence>
<feature type="domain" description="MMS19 N-terminal" evidence="12">
    <location>
        <begin position="38"/>
        <end position="296"/>
    </location>
</feature>
<keyword evidence="8 9" id="KW-0539">Nucleus</keyword>
<feature type="domain" description="MMS19 C-terminal" evidence="11">
    <location>
        <begin position="541"/>
        <end position="993"/>
    </location>
</feature>
<dbReference type="SUPFAM" id="SSF48371">
    <property type="entry name" value="ARM repeat"/>
    <property type="match status" value="2"/>
</dbReference>
<evidence type="ECO:0000256" key="1">
    <source>
        <dbReference type="ARBA" id="ARBA00004123"/>
    </source>
</evidence>
<dbReference type="SMART" id="SM00679">
    <property type="entry name" value="CTNS"/>
    <property type="match status" value="2"/>
</dbReference>
<evidence type="ECO:0000259" key="11">
    <source>
        <dbReference type="Pfam" id="PF12460"/>
    </source>
</evidence>
<proteinExistence type="inferred from homology"/>
<evidence type="ECO:0000259" key="12">
    <source>
        <dbReference type="Pfam" id="PF14500"/>
    </source>
</evidence>
<evidence type="ECO:0000256" key="7">
    <source>
        <dbReference type="ARBA" id="ARBA00023136"/>
    </source>
</evidence>
<dbReference type="GO" id="GO:0016226">
    <property type="term" value="P:iron-sulfur cluster assembly"/>
    <property type="evidence" value="ECO:0007669"/>
    <property type="project" value="UniProtKB-UniRule"/>
</dbReference>
<keyword evidence="9" id="KW-0234">DNA repair</keyword>
<accession>A0A8H8SSW7</accession>
<dbReference type="Pfam" id="PF14500">
    <property type="entry name" value="MMS19_N"/>
    <property type="match status" value="1"/>
</dbReference>
<dbReference type="Pfam" id="PF04193">
    <property type="entry name" value="PQ-loop"/>
    <property type="match status" value="2"/>
</dbReference>
<dbReference type="PANTHER" id="PTHR12891:SF0">
    <property type="entry name" value="MMS19 NUCLEOTIDE EXCISION REPAIR PROTEIN HOMOLOG"/>
    <property type="match status" value="1"/>
</dbReference>
<keyword evidence="7 10" id="KW-0472">Membrane</keyword>
<dbReference type="GO" id="GO:0016020">
    <property type="term" value="C:membrane"/>
    <property type="evidence" value="ECO:0007669"/>
    <property type="project" value="UniProtKB-SubCell"/>
</dbReference>
<comment type="subcellular location">
    <subcellularLocation>
        <location evidence="2">Membrane</location>
        <topology evidence="2">Multi-pass membrane protein</topology>
    </subcellularLocation>
    <subcellularLocation>
        <location evidence="1 9">Nucleus</location>
    </subcellularLocation>
</comment>
<dbReference type="GO" id="GO:0051604">
    <property type="term" value="P:protein maturation"/>
    <property type="evidence" value="ECO:0007669"/>
    <property type="project" value="UniProtKB-UniRule"/>
</dbReference>
<keyword evidence="5" id="KW-0677">Repeat</keyword>
<evidence type="ECO:0000256" key="10">
    <source>
        <dbReference type="SAM" id="Phobius"/>
    </source>
</evidence>
<dbReference type="GO" id="GO:0006281">
    <property type="term" value="P:DNA repair"/>
    <property type="evidence" value="ECO:0007669"/>
    <property type="project" value="UniProtKB-UniRule"/>
</dbReference>
<dbReference type="Gene3D" id="1.20.1280.290">
    <property type="match status" value="2"/>
</dbReference>
<name>A0A8H8SSW7_9AGAM</name>
<dbReference type="GeneID" id="67027270"/>
<protein>
    <recommendedName>
        <fullName evidence="9">MMS19 nucleotide excision repair protein</fullName>
    </recommendedName>
</protein>